<feature type="region of interest" description="Disordered" evidence="2">
    <location>
        <begin position="260"/>
        <end position="360"/>
    </location>
</feature>
<evidence type="ECO:0000256" key="2">
    <source>
        <dbReference type="SAM" id="MobiDB-lite"/>
    </source>
</evidence>
<protein>
    <submittedName>
        <fullName evidence="3">Uncharacterized protein</fullName>
    </submittedName>
</protein>
<dbReference type="AlphaFoldDB" id="A0AAE0XCN8"/>
<feature type="compositionally biased region" description="Low complexity" evidence="2">
    <location>
        <begin position="78"/>
        <end position="89"/>
    </location>
</feature>
<name>A0AAE0XCN8_9PEZI</name>
<feature type="region of interest" description="Disordered" evidence="2">
    <location>
        <begin position="217"/>
        <end position="240"/>
    </location>
</feature>
<feature type="compositionally biased region" description="Basic and acidic residues" evidence="2">
    <location>
        <begin position="652"/>
        <end position="669"/>
    </location>
</feature>
<feature type="region of interest" description="Disordered" evidence="2">
    <location>
        <begin position="1"/>
        <end position="181"/>
    </location>
</feature>
<dbReference type="Proteomes" id="UP001270362">
    <property type="component" value="Unassembled WGS sequence"/>
</dbReference>
<feature type="compositionally biased region" description="Basic and acidic residues" evidence="2">
    <location>
        <begin position="685"/>
        <end position="700"/>
    </location>
</feature>
<feature type="region of interest" description="Disordered" evidence="2">
    <location>
        <begin position="417"/>
        <end position="439"/>
    </location>
</feature>
<feature type="compositionally biased region" description="Polar residues" evidence="2">
    <location>
        <begin position="546"/>
        <end position="557"/>
    </location>
</feature>
<feature type="region of interest" description="Disordered" evidence="2">
    <location>
        <begin position="521"/>
        <end position="557"/>
    </location>
</feature>
<keyword evidence="1" id="KW-0175">Coiled coil</keyword>
<dbReference type="PANTHER" id="PTHR38701">
    <property type="entry name" value="CHROMOSOME 8, WHOLE GENOME SHOTGUN SEQUENCE"/>
    <property type="match status" value="1"/>
</dbReference>
<feature type="compositionally biased region" description="Acidic residues" evidence="2">
    <location>
        <begin position="523"/>
        <end position="543"/>
    </location>
</feature>
<keyword evidence="4" id="KW-1185">Reference proteome</keyword>
<gene>
    <name evidence="3" type="ORF">B0T22DRAFT_378632</name>
</gene>
<evidence type="ECO:0000256" key="1">
    <source>
        <dbReference type="SAM" id="Coils"/>
    </source>
</evidence>
<dbReference type="PANTHER" id="PTHR38701:SF1">
    <property type="entry name" value="UP-REGULATED DURING SEPTATION PROTEIN 1 DOMAIN-CONTAINING PROTEIN"/>
    <property type="match status" value="1"/>
</dbReference>
<reference evidence="3" key="1">
    <citation type="journal article" date="2023" name="Mol. Phylogenet. Evol.">
        <title>Genome-scale phylogeny and comparative genomics of the fungal order Sordariales.</title>
        <authorList>
            <person name="Hensen N."/>
            <person name="Bonometti L."/>
            <person name="Westerberg I."/>
            <person name="Brannstrom I.O."/>
            <person name="Guillou S."/>
            <person name="Cros-Aarteil S."/>
            <person name="Calhoun S."/>
            <person name="Haridas S."/>
            <person name="Kuo A."/>
            <person name="Mondo S."/>
            <person name="Pangilinan J."/>
            <person name="Riley R."/>
            <person name="LaButti K."/>
            <person name="Andreopoulos B."/>
            <person name="Lipzen A."/>
            <person name="Chen C."/>
            <person name="Yan M."/>
            <person name="Daum C."/>
            <person name="Ng V."/>
            <person name="Clum A."/>
            <person name="Steindorff A."/>
            <person name="Ohm R.A."/>
            <person name="Martin F."/>
            <person name="Silar P."/>
            <person name="Natvig D.O."/>
            <person name="Lalanne C."/>
            <person name="Gautier V."/>
            <person name="Ament-Velasquez S.L."/>
            <person name="Kruys A."/>
            <person name="Hutchinson M.I."/>
            <person name="Powell A.J."/>
            <person name="Barry K."/>
            <person name="Miller A.N."/>
            <person name="Grigoriev I.V."/>
            <person name="Debuchy R."/>
            <person name="Gladieux P."/>
            <person name="Hiltunen Thoren M."/>
            <person name="Johannesson H."/>
        </authorList>
    </citation>
    <scope>NUCLEOTIDE SEQUENCE</scope>
    <source>
        <strain evidence="3">CBS 314.62</strain>
    </source>
</reference>
<dbReference type="EMBL" id="JAULSO010000002">
    <property type="protein sequence ID" value="KAK3690148.1"/>
    <property type="molecule type" value="Genomic_DNA"/>
</dbReference>
<evidence type="ECO:0000313" key="3">
    <source>
        <dbReference type="EMBL" id="KAK3690148.1"/>
    </source>
</evidence>
<feature type="compositionally biased region" description="Polar residues" evidence="2">
    <location>
        <begin position="47"/>
        <end position="57"/>
    </location>
</feature>
<feature type="compositionally biased region" description="Low complexity" evidence="2">
    <location>
        <begin position="373"/>
        <end position="384"/>
    </location>
</feature>
<feature type="compositionally biased region" description="Pro residues" evidence="2">
    <location>
        <begin position="385"/>
        <end position="399"/>
    </location>
</feature>
<feature type="compositionally biased region" description="Polar residues" evidence="2">
    <location>
        <begin position="265"/>
        <end position="290"/>
    </location>
</feature>
<accession>A0AAE0XCN8</accession>
<feature type="coiled-coil region" evidence="1">
    <location>
        <begin position="454"/>
        <end position="488"/>
    </location>
</feature>
<feature type="compositionally biased region" description="Polar residues" evidence="2">
    <location>
        <begin position="102"/>
        <end position="135"/>
    </location>
</feature>
<proteinExistence type="predicted"/>
<feature type="compositionally biased region" description="Low complexity" evidence="2">
    <location>
        <begin position="10"/>
        <end position="21"/>
    </location>
</feature>
<feature type="region of interest" description="Disordered" evidence="2">
    <location>
        <begin position="373"/>
        <end position="405"/>
    </location>
</feature>
<organism evidence="3 4">
    <name type="scientific">Podospora appendiculata</name>
    <dbReference type="NCBI Taxonomy" id="314037"/>
    <lineage>
        <taxon>Eukaryota</taxon>
        <taxon>Fungi</taxon>
        <taxon>Dikarya</taxon>
        <taxon>Ascomycota</taxon>
        <taxon>Pezizomycotina</taxon>
        <taxon>Sordariomycetes</taxon>
        <taxon>Sordariomycetidae</taxon>
        <taxon>Sordariales</taxon>
        <taxon>Podosporaceae</taxon>
        <taxon>Podospora</taxon>
    </lineage>
</organism>
<reference evidence="3" key="2">
    <citation type="submission" date="2023-06" db="EMBL/GenBank/DDBJ databases">
        <authorList>
            <consortium name="Lawrence Berkeley National Laboratory"/>
            <person name="Haridas S."/>
            <person name="Hensen N."/>
            <person name="Bonometti L."/>
            <person name="Westerberg I."/>
            <person name="Brannstrom I.O."/>
            <person name="Guillou S."/>
            <person name="Cros-Aarteil S."/>
            <person name="Calhoun S."/>
            <person name="Kuo A."/>
            <person name="Mondo S."/>
            <person name="Pangilinan J."/>
            <person name="Riley R."/>
            <person name="Labutti K."/>
            <person name="Andreopoulos B."/>
            <person name="Lipzen A."/>
            <person name="Chen C."/>
            <person name="Yanf M."/>
            <person name="Daum C."/>
            <person name="Ng V."/>
            <person name="Clum A."/>
            <person name="Steindorff A."/>
            <person name="Ohm R."/>
            <person name="Martin F."/>
            <person name="Silar P."/>
            <person name="Natvig D."/>
            <person name="Lalanne C."/>
            <person name="Gautier V."/>
            <person name="Ament-Velasquez S.L."/>
            <person name="Kruys A."/>
            <person name="Hutchinson M.I."/>
            <person name="Powell A.J."/>
            <person name="Barry K."/>
            <person name="Miller A.N."/>
            <person name="Grigoriev I.V."/>
            <person name="Debuchy R."/>
            <person name="Gladieux P."/>
            <person name="Thoren M.H."/>
            <person name="Johannesson H."/>
        </authorList>
    </citation>
    <scope>NUCLEOTIDE SEQUENCE</scope>
    <source>
        <strain evidence="3">CBS 314.62</strain>
    </source>
</reference>
<feature type="compositionally biased region" description="Polar residues" evidence="2">
    <location>
        <begin position="321"/>
        <end position="357"/>
    </location>
</feature>
<feature type="region of interest" description="Disordered" evidence="2">
    <location>
        <begin position="639"/>
        <end position="700"/>
    </location>
</feature>
<evidence type="ECO:0000313" key="4">
    <source>
        <dbReference type="Proteomes" id="UP001270362"/>
    </source>
</evidence>
<comment type="caution">
    <text evidence="3">The sequence shown here is derived from an EMBL/GenBank/DDBJ whole genome shotgun (WGS) entry which is preliminary data.</text>
</comment>
<sequence>MPPSSGYDKASAATATGTIAARQPQMPSVARGINKPPLTPRIAARASTPQPNPQLLHQNAPFVTPLPRRAPRPESVLSGNSTSNSTGTSINVPAKERDDLTSPVSSFLNTNNITPRSGTRQSRVDSANSTPNGTPNLERGESWESRSGLGISSSGADDMARRPKVTFNPPPEAAGGTRPDLDSKFFYAFDAQKPTQQAAPTKPTAQLQKSATFFYANGGTVPHRENPPPTPFTPVLAAAPTPDTPPSKFVYANAIPDLVPPPRSGASSVVSMPTRLPTSRPASLISQAPHASQRPISPVKLSPYLQTKTGSTPAIAAQRAPLSTANSVTGPTSQRRLNNDTAPRTATKPTHTRTPSLTMADPPAVARIISAHSSLPSSEDSSPLQPSPPSPPSFAPMPSNPATNGFASLLQAADDLAEDDETPSPDLLGSPSKPSSQDAQLNELVASARRERKVQDLQITNASLEAINRTLERQLRKQTNEIRRFKRLSRSGRLSINSMGSRVASDSTVDGGALARAGMGLDDLSEEESEMEAEEDEFDDEDSMSGSADSAQLSPNAIATRDARHRLKDEQRLQLDLTKHQQLLIDSQKINQSLKRCLGWTEELIKEGKRALEYRVQVSEVELGGRVLAPEDIEAREAGINIDDIDDADDIYGDHGEDSTLHGTEEGAEARLASSASAQQAGGKDAQDRDSGVELPRDGG</sequence>
<feature type="compositionally biased region" description="Low complexity" evidence="2">
    <location>
        <begin position="670"/>
        <end position="684"/>
    </location>
</feature>